<dbReference type="RefSeq" id="WP_102283534.1">
    <property type="nucleotide sequence ID" value="NZ_JARVII010000017.1"/>
</dbReference>
<evidence type="ECO:0000313" key="3">
    <source>
        <dbReference type="EMBL" id="MDG9699832.1"/>
    </source>
</evidence>
<keyword evidence="4" id="KW-1185">Reference proteome</keyword>
<dbReference type="AlphaFoldDB" id="A0AAW6RM00"/>
<gene>
    <name evidence="3" type="ORF">QB898_08945</name>
</gene>
<keyword evidence="2" id="KW-0732">Signal</keyword>
<organism evidence="3 4">
    <name type="scientific">Ottowia cancrivicina</name>
    <dbReference type="NCBI Taxonomy" id="3040346"/>
    <lineage>
        <taxon>Bacteria</taxon>
        <taxon>Pseudomonadati</taxon>
        <taxon>Pseudomonadota</taxon>
        <taxon>Betaproteobacteria</taxon>
        <taxon>Burkholderiales</taxon>
        <taxon>Comamonadaceae</taxon>
        <taxon>Ottowia</taxon>
    </lineage>
</organism>
<proteinExistence type="predicted"/>
<dbReference type="Proteomes" id="UP001237156">
    <property type="component" value="Unassembled WGS sequence"/>
</dbReference>
<evidence type="ECO:0000256" key="1">
    <source>
        <dbReference type="SAM" id="MobiDB-lite"/>
    </source>
</evidence>
<protein>
    <submittedName>
        <fullName evidence="3">DUF3106 domain-containing protein</fullName>
    </submittedName>
</protein>
<comment type="caution">
    <text evidence="3">The sequence shown here is derived from an EMBL/GenBank/DDBJ whole genome shotgun (WGS) entry which is preliminary data.</text>
</comment>
<dbReference type="InterPro" id="IPR021455">
    <property type="entry name" value="DUF3106"/>
</dbReference>
<name>A0AAW6RM00_9BURK</name>
<dbReference type="Pfam" id="PF11304">
    <property type="entry name" value="DUF3106"/>
    <property type="match status" value="1"/>
</dbReference>
<dbReference type="EMBL" id="JARVII010000017">
    <property type="protein sequence ID" value="MDG9699832.1"/>
    <property type="molecule type" value="Genomic_DNA"/>
</dbReference>
<accession>A0AAW6RM00</accession>
<evidence type="ECO:0000256" key="2">
    <source>
        <dbReference type="SAM" id="SignalP"/>
    </source>
</evidence>
<feature type="chain" id="PRO_5043397958" evidence="2">
    <location>
        <begin position="25"/>
        <end position="140"/>
    </location>
</feature>
<evidence type="ECO:0000313" key="4">
    <source>
        <dbReference type="Proteomes" id="UP001237156"/>
    </source>
</evidence>
<sequence length="140" mass="15594">MKYPPLPRSLLAAACLLAACAAHAQPWTALTPEQQTALAPLAAQWPGMSPEQQGHWLALAQSYRSMSADEQASLQSRMREWAALTPQQRAQARQSFDEARSVPADEKKLRWEAYQHLPRQERERLAREPAPAIGAPDSAR</sequence>
<feature type="signal peptide" evidence="2">
    <location>
        <begin position="1"/>
        <end position="24"/>
    </location>
</feature>
<feature type="compositionally biased region" description="Basic and acidic residues" evidence="1">
    <location>
        <begin position="113"/>
        <end position="127"/>
    </location>
</feature>
<dbReference type="PROSITE" id="PS51257">
    <property type="entry name" value="PROKAR_LIPOPROTEIN"/>
    <property type="match status" value="1"/>
</dbReference>
<feature type="region of interest" description="Disordered" evidence="1">
    <location>
        <begin position="113"/>
        <end position="140"/>
    </location>
</feature>
<reference evidence="3 4" key="1">
    <citation type="submission" date="2023-04" db="EMBL/GenBank/DDBJ databases">
        <title>Ottowia paracancer sp. nov., isolated from human stomach.</title>
        <authorList>
            <person name="Song Y."/>
        </authorList>
    </citation>
    <scope>NUCLEOTIDE SEQUENCE [LARGE SCALE GENOMIC DNA]</scope>
    <source>
        <strain evidence="3 4">10c7w1</strain>
    </source>
</reference>